<feature type="chain" id="PRO_5035308396" evidence="1">
    <location>
        <begin position="24"/>
        <end position="157"/>
    </location>
</feature>
<keyword evidence="3" id="KW-1185">Reference proteome</keyword>
<feature type="signal peptide" evidence="1">
    <location>
        <begin position="1"/>
        <end position="23"/>
    </location>
</feature>
<dbReference type="EMBL" id="JADCKQ010000004">
    <property type="protein sequence ID" value="MBI1493356.1"/>
    <property type="molecule type" value="Genomic_DNA"/>
</dbReference>
<reference evidence="2" key="1">
    <citation type="submission" date="2020-10" db="EMBL/GenBank/DDBJ databases">
        <title>Paenihalocynthiibacter styelae gen. nov., sp. nov., isolated from stalked sea squirt Styela clava.</title>
        <authorList>
            <person name="Kim Y.-O."/>
            <person name="Yoon J.-H."/>
        </authorList>
    </citation>
    <scope>NUCLEOTIDE SEQUENCE</scope>
    <source>
        <strain evidence="2">MYP1-1</strain>
    </source>
</reference>
<sequence>MKFSIPTAGVIIAMIMSPVSAQADTRLEQFEAISEALGTMILQSISDQMRADLPLPDLSWDDDFRLAGACILDQWQNIGGPELVDVMLLETAAVAKAGFTSRTDLMHAQRRIAELTLPAKMQYQISEDCGMNALTEQRVRESGFQDAITAAARAQDI</sequence>
<dbReference type="Proteomes" id="UP000640583">
    <property type="component" value="Unassembled WGS sequence"/>
</dbReference>
<evidence type="ECO:0000256" key="1">
    <source>
        <dbReference type="SAM" id="SignalP"/>
    </source>
</evidence>
<proteinExistence type="predicted"/>
<dbReference type="AlphaFoldDB" id="A0A8J7IQC1"/>
<keyword evidence="1" id="KW-0732">Signal</keyword>
<organism evidence="2 3">
    <name type="scientific">Halocynthiibacter styelae</name>
    <dbReference type="NCBI Taxonomy" id="2761955"/>
    <lineage>
        <taxon>Bacteria</taxon>
        <taxon>Pseudomonadati</taxon>
        <taxon>Pseudomonadota</taxon>
        <taxon>Alphaproteobacteria</taxon>
        <taxon>Rhodobacterales</taxon>
        <taxon>Paracoccaceae</taxon>
        <taxon>Halocynthiibacter</taxon>
    </lineage>
</organism>
<gene>
    <name evidence="2" type="ORF">H1D41_06895</name>
</gene>
<name>A0A8J7IQC1_9RHOB</name>
<comment type="caution">
    <text evidence="2">The sequence shown here is derived from an EMBL/GenBank/DDBJ whole genome shotgun (WGS) entry which is preliminary data.</text>
</comment>
<accession>A0A8J7IQC1</accession>
<dbReference type="RefSeq" id="WP_228848200.1">
    <property type="nucleotide sequence ID" value="NZ_JADCKQ010000004.1"/>
</dbReference>
<evidence type="ECO:0000313" key="3">
    <source>
        <dbReference type="Proteomes" id="UP000640583"/>
    </source>
</evidence>
<protein>
    <submittedName>
        <fullName evidence="2">Uncharacterized protein</fullName>
    </submittedName>
</protein>
<evidence type="ECO:0000313" key="2">
    <source>
        <dbReference type="EMBL" id="MBI1493356.1"/>
    </source>
</evidence>